<name>A0A0M3K2C9_ANISI</name>
<reference evidence="4" key="1">
    <citation type="submission" date="2017-02" db="UniProtKB">
        <authorList>
            <consortium name="WormBaseParasite"/>
        </authorList>
    </citation>
    <scope>IDENTIFICATION</scope>
</reference>
<dbReference type="Proteomes" id="UP000267096">
    <property type="component" value="Unassembled WGS sequence"/>
</dbReference>
<dbReference type="EMBL" id="UYRR01031774">
    <property type="protein sequence ID" value="VDK52530.1"/>
    <property type="molecule type" value="Genomic_DNA"/>
</dbReference>
<dbReference type="PANTHER" id="PTHR43319:SF7">
    <property type="entry name" value="BETA-LACTAMASE-RELATED DOMAIN-CONTAINING PROTEIN"/>
    <property type="match status" value="1"/>
</dbReference>
<dbReference type="PANTHER" id="PTHR43319">
    <property type="entry name" value="BETA-LACTAMASE-RELATED"/>
    <property type="match status" value="1"/>
</dbReference>
<evidence type="ECO:0000313" key="3">
    <source>
        <dbReference type="Proteomes" id="UP000267096"/>
    </source>
</evidence>
<dbReference type="Pfam" id="PF00144">
    <property type="entry name" value="Beta-lactamase"/>
    <property type="match status" value="1"/>
</dbReference>
<feature type="domain" description="Beta-lactamase-related" evidence="1">
    <location>
        <begin position="26"/>
        <end position="320"/>
    </location>
</feature>
<accession>A0A0M3K2C9</accession>
<dbReference type="InterPro" id="IPR012338">
    <property type="entry name" value="Beta-lactam/transpept-like"/>
</dbReference>
<organism evidence="4">
    <name type="scientific">Anisakis simplex</name>
    <name type="common">Herring worm</name>
    <dbReference type="NCBI Taxonomy" id="6269"/>
    <lineage>
        <taxon>Eukaryota</taxon>
        <taxon>Metazoa</taxon>
        <taxon>Ecdysozoa</taxon>
        <taxon>Nematoda</taxon>
        <taxon>Chromadorea</taxon>
        <taxon>Rhabditida</taxon>
        <taxon>Spirurina</taxon>
        <taxon>Ascaridomorpha</taxon>
        <taxon>Ascaridoidea</taxon>
        <taxon>Anisakidae</taxon>
        <taxon>Anisakis</taxon>
        <taxon>Anisakis simplex complex</taxon>
    </lineage>
</organism>
<evidence type="ECO:0000313" key="4">
    <source>
        <dbReference type="WBParaSite" id="ASIM_0001506501-mRNA-1"/>
    </source>
</evidence>
<dbReference type="AlphaFoldDB" id="A0A0M3K2C9"/>
<evidence type="ECO:0000313" key="2">
    <source>
        <dbReference type="EMBL" id="VDK52530.1"/>
    </source>
</evidence>
<protein>
    <submittedName>
        <fullName evidence="4">Beta-lactamase domain-containing protein</fullName>
    </submittedName>
</protein>
<dbReference type="SUPFAM" id="SSF56601">
    <property type="entry name" value="beta-lactamase/transpeptidase-like"/>
    <property type="match status" value="1"/>
</dbReference>
<proteinExistence type="predicted"/>
<dbReference type="InterPro" id="IPR001466">
    <property type="entry name" value="Beta-lactam-related"/>
</dbReference>
<gene>
    <name evidence="2" type="ORF">ASIM_LOCUS14475</name>
</gene>
<evidence type="ECO:0000259" key="1">
    <source>
        <dbReference type="Pfam" id="PF00144"/>
    </source>
</evidence>
<dbReference type="InterPro" id="IPR052907">
    <property type="entry name" value="Beta-lactamase/esterase"/>
</dbReference>
<dbReference type="WBParaSite" id="ASIM_0001506501-mRNA-1">
    <property type="protein sequence ID" value="ASIM_0001506501-mRNA-1"/>
    <property type="gene ID" value="ASIM_0001506501"/>
</dbReference>
<reference evidence="2 3" key="2">
    <citation type="submission" date="2018-11" db="EMBL/GenBank/DDBJ databases">
        <authorList>
            <consortium name="Pathogen Informatics"/>
        </authorList>
    </citation>
    <scope>NUCLEOTIDE SEQUENCE [LARGE SCALE GENOMIC DNA]</scope>
</reference>
<sequence>MSLFYRLNEPPKGIYDPQYEMVVEAFRKNFEGGFEREGAHLTVYHNGRQVVNVWNGFADSQSQRKWNSRTKSVFFSATKAISSLCIAMLVDRGRLSYDDLVIKYWPEYGQYGKENTTIEDVLTHKAGIPYLEDITMDDVHDNEIMMQKIERAKPLWKPGTLSGYHAITFGWLVDGIVRKADVKHRDVKTFFREEVSQKYGIDISIGLPRDEFANLARSTQPGLVEYARDTVADPRMLAMLALMYLRMPNSIAAKLRMNPSWIPLNYDTVALNDPDIVSLNMGAVTGVGNAENFARLFALVLDGTLISNETLQLISRPTVNTWYLEQVISCHY</sequence>
<keyword evidence="3" id="KW-1185">Reference proteome</keyword>
<dbReference type="Gene3D" id="3.40.710.10">
    <property type="entry name" value="DD-peptidase/beta-lactamase superfamily"/>
    <property type="match status" value="1"/>
</dbReference>
<dbReference type="OrthoDB" id="5946976at2759"/>